<evidence type="ECO:0000256" key="3">
    <source>
        <dbReference type="ARBA" id="ARBA00022723"/>
    </source>
</evidence>
<dbReference type="Gene3D" id="2.60.120.330">
    <property type="entry name" value="B-lactam Antibiotic, Isopenicillin N Synthase, Chain"/>
    <property type="match status" value="1"/>
</dbReference>
<dbReference type="Pfam" id="PF03171">
    <property type="entry name" value="2OG-FeII_Oxy"/>
    <property type="match status" value="1"/>
</dbReference>
<evidence type="ECO:0000259" key="7">
    <source>
        <dbReference type="PROSITE" id="PS51471"/>
    </source>
</evidence>
<keyword evidence="3 6" id="KW-0479">Metal-binding</keyword>
<dbReference type="FunFam" id="2.60.120.330:FF:000005">
    <property type="entry name" value="1-aminocyclopropane-1-carboxylate oxidase homolog 1"/>
    <property type="match status" value="1"/>
</dbReference>
<accession>A0A438G4G6</accession>
<evidence type="ECO:0000313" key="9">
    <source>
        <dbReference type="Proteomes" id="UP000288805"/>
    </source>
</evidence>
<dbReference type="PANTHER" id="PTHR10209">
    <property type="entry name" value="OXIDOREDUCTASE, 2OG-FE II OXYGENASE FAMILY PROTEIN"/>
    <property type="match status" value="1"/>
</dbReference>
<sequence>MVITSISHEFPEDYDRASELKAFDESKTGVKGLADAGVSKVPRMFIQPPDNLRTYTTQFNFPVVDLQGMDNDPIRRNKIVDMVRDASETWGFFNVVNHGIPVSVLEEMMEGVRRFHEQDTEVKKQFYTRDASRKKVMYNSNFDLYTAPAANWRDTFYCLMAPHPPNPEELPASCRDILMEYKDQVMRLGFKLFELISEALGLNPNHLKDMDCAEGLSILCHYYPSCPQPELTMGTTKHADNDFLTVLLQDQIGGLQVLHQGQWIDVPPRLGALVINVGDLLQLITNDRFKSVKHRVPANHIGPRVSVACFFRTSIQPSSKLYGPIKELSSEENPPKYRETTVGDYVAYFNSKGLDGTSALPHFRL</sequence>
<evidence type="ECO:0000313" key="8">
    <source>
        <dbReference type="EMBL" id="RVW67088.1"/>
    </source>
</evidence>
<evidence type="ECO:0000256" key="4">
    <source>
        <dbReference type="ARBA" id="ARBA00023002"/>
    </source>
</evidence>
<comment type="cofactor">
    <cofactor evidence="1">
        <name>Fe cation</name>
        <dbReference type="ChEBI" id="CHEBI:24875"/>
    </cofactor>
</comment>
<dbReference type="InterPro" id="IPR026992">
    <property type="entry name" value="DIOX_N"/>
</dbReference>
<dbReference type="EMBL" id="QGNW01000604">
    <property type="protein sequence ID" value="RVW67088.1"/>
    <property type="molecule type" value="Genomic_DNA"/>
</dbReference>
<dbReference type="InterPro" id="IPR005123">
    <property type="entry name" value="Oxoglu/Fe-dep_dioxygenase_dom"/>
</dbReference>
<evidence type="ECO:0000256" key="5">
    <source>
        <dbReference type="ARBA" id="ARBA00023004"/>
    </source>
</evidence>
<gene>
    <name evidence="8" type="primary">VvCHDp000200_5</name>
    <name evidence="8" type="ORF">CK203_063172</name>
</gene>
<keyword evidence="4 6" id="KW-0560">Oxidoreductase</keyword>
<dbReference type="SUPFAM" id="SSF51197">
    <property type="entry name" value="Clavaminate synthase-like"/>
    <property type="match status" value="1"/>
</dbReference>
<dbReference type="PROSITE" id="PS51471">
    <property type="entry name" value="FE2OG_OXY"/>
    <property type="match status" value="1"/>
</dbReference>
<comment type="similarity">
    <text evidence="2 6">Belongs to the iron/ascorbate-dependent oxidoreductase family.</text>
</comment>
<reference evidence="8 9" key="1">
    <citation type="journal article" date="2018" name="PLoS Genet.">
        <title>Population sequencing reveals clonal diversity and ancestral inbreeding in the grapevine cultivar Chardonnay.</title>
        <authorList>
            <person name="Roach M.J."/>
            <person name="Johnson D.L."/>
            <person name="Bohlmann J."/>
            <person name="van Vuuren H.J."/>
            <person name="Jones S.J."/>
            <person name="Pretorius I.S."/>
            <person name="Schmidt S.A."/>
            <person name="Borneman A.R."/>
        </authorList>
    </citation>
    <scope>NUCLEOTIDE SEQUENCE [LARGE SCALE GENOMIC DNA]</scope>
    <source>
        <strain evidence="9">cv. Chardonnay</strain>
        <tissue evidence="8">Leaf</tissue>
    </source>
</reference>
<dbReference type="InterPro" id="IPR027443">
    <property type="entry name" value="IPNS-like_sf"/>
</dbReference>
<evidence type="ECO:0000256" key="6">
    <source>
        <dbReference type="RuleBase" id="RU003682"/>
    </source>
</evidence>
<name>A0A438G4G6_VITVI</name>
<dbReference type="InterPro" id="IPR044861">
    <property type="entry name" value="IPNS-like_FE2OG_OXY"/>
</dbReference>
<dbReference type="GO" id="GO:0046872">
    <property type="term" value="F:metal ion binding"/>
    <property type="evidence" value="ECO:0007669"/>
    <property type="project" value="UniProtKB-KW"/>
</dbReference>
<dbReference type="GO" id="GO:0051213">
    <property type="term" value="F:dioxygenase activity"/>
    <property type="evidence" value="ECO:0007669"/>
    <property type="project" value="UniProtKB-ARBA"/>
</dbReference>
<dbReference type="AlphaFoldDB" id="A0A438G4G6"/>
<feature type="domain" description="Fe2OG dioxygenase" evidence="7">
    <location>
        <begin position="214"/>
        <end position="314"/>
    </location>
</feature>
<protein>
    <submittedName>
        <fullName evidence="8">1-aminocyclopropane-1-carboxylate oxidase-like 1</fullName>
    </submittedName>
</protein>
<evidence type="ECO:0000256" key="2">
    <source>
        <dbReference type="ARBA" id="ARBA00008056"/>
    </source>
</evidence>
<evidence type="ECO:0000256" key="1">
    <source>
        <dbReference type="ARBA" id="ARBA00001962"/>
    </source>
</evidence>
<dbReference type="Pfam" id="PF14226">
    <property type="entry name" value="DIOX_N"/>
    <property type="match status" value="1"/>
</dbReference>
<proteinExistence type="inferred from homology"/>
<comment type="caution">
    <text evidence="8">The sequence shown here is derived from an EMBL/GenBank/DDBJ whole genome shotgun (WGS) entry which is preliminary data.</text>
</comment>
<organism evidence="8 9">
    <name type="scientific">Vitis vinifera</name>
    <name type="common">Grape</name>
    <dbReference type="NCBI Taxonomy" id="29760"/>
    <lineage>
        <taxon>Eukaryota</taxon>
        <taxon>Viridiplantae</taxon>
        <taxon>Streptophyta</taxon>
        <taxon>Embryophyta</taxon>
        <taxon>Tracheophyta</taxon>
        <taxon>Spermatophyta</taxon>
        <taxon>Magnoliopsida</taxon>
        <taxon>eudicotyledons</taxon>
        <taxon>Gunneridae</taxon>
        <taxon>Pentapetalae</taxon>
        <taxon>rosids</taxon>
        <taxon>Vitales</taxon>
        <taxon>Vitaceae</taxon>
        <taxon>Viteae</taxon>
        <taxon>Vitis</taxon>
    </lineage>
</organism>
<keyword evidence="5 6" id="KW-0408">Iron</keyword>
<dbReference type="Proteomes" id="UP000288805">
    <property type="component" value="Unassembled WGS sequence"/>
</dbReference>
<dbReference type="PANTHER" id="PTHR10209:SF791">
    <property type="entry name" value="1-AMINOCYCLOPROPANE-1-CARBOXYLATE OXIDASE HOMOLOG 1"/>
    <property type="match status" value="1"/>
</dbReference>
<dbReference type="OrthoDB" id="288590at2759"/>